<dbReference type="SMART" id="SM00954">
    <property type="entry name" value="RelA_SpoT"/>
    <property type="match status" value="1"/>
</dbReference>
<evidence type="ECO:0000313" key="2">
    <source>
        <dbReference type="EMBL" id="KTB55067.1"/>
    </source>
</evidence>
<proteinExistence type="predicted"/>
<name>A0A0W0H2L1_PSEVI</name>
<evidence type="ECO:0000313" key="3">
    <source>
        <dbReference type="Proteomes" id="UP000053048"/>
    </source>
</evidence>
<dbReference type="Gene3D" id="1.10.287.860">
    <property type="entry name" value="Nucleotidyltransferase"/>
    <property type="match status" value="1"/>
</dbReference>
<sequence length="353" mass="40167">MEGKELRNEFNKVHSDYSLLSKKIESVMSDFLDAENLVVHSISCRCKTLDSLELKAQKKHEKNTPYLSLDEITDLSGVRIITHFSSDLDKIADLVEREFDIDFLNSVDKREYQDPEKFGYASIHYVVSFNSARLALPEYSKFAGLKAEIQIRSILQHAWAEIEHDIGYKADVEIPRDIRRRFSRLSGLLELADQEFEAIRTELDEYAKVVRESPDFKLSSIAIDKTSLHSFVFSNEYVGSLDEDICKILQAKLCEPSFDAGEIQALEFLGFKTLGDILAGLHNYRELILQRAHDVNDIHGISSGLVCGGVSIAYLMQVFAAESDDENTINGFLRLLELDHDSSFFDYLLGFNK</sequence>
<dbReference type="InterPro" id="IPR007685">
    <property type="entry name" value="RelA_SpoT"/>
</dbReference>
<reference evidence="2 3" key="1">
    <citation type="submission" date="2015-09" db="EMBL/GenBank/DDBJ databases">
        <title>Genome sequence of ICMP 13104.</title>
        <authorList>
            <person name="Visnovsky S."/>
            <person name="Lu A."/>
            <person name="Panda P."/>
            <person name="Pitman A."/>
        </authorList>
    </citation>
    <scope>NUCLEOTIDE SEQUENCE [LARGE SCALE GENOMIC DNA]</scope>
    <source>
        <strain evidence="2 3">ICMP 13104</strain>
    </source>
</reference>
<feature type="domain" description="RelA/SpoT" evidence="1">
    <location>
        <begin position="44"/>
        <end position="174"/>
    </location>
</feature>
<dbReference type="EMBL" id="LKEJ01000193">
    <property type="protein sequence ID" value="KTB55067.1"/>
    <property type="molecule type" value="Genomic_DNA"/>
</dbReference>
<dbReference type="AlphaFoldDB" id="A0A0W0H2L1"/>
<protein>
    <recommendedName>
        <fullName evidence="1">RelA/SpoT domain-containing protein</fullName>
    </recommendedName>
</protein>
<dbReference type="SUPFAM" id="SSF81301">
    <property type="entry name" value="Nucleotidyltransferase"/>
    <property type="match status" value="1"/>
</dbReference>
<dbReference type="PANTHER" id="PTHR41773">
    <property type="entry name" value="GTP PYROPHOSPHATASE-RELATED"/>
    <property type="match status" value="1"/>
</dbReference>
<accession>A0A0W0H2L1</accession>
<dbReference type="CDD" id="cd05399">
    <property type="entry name" value="NT_Rel-Spo_like"/>
    <property type="match status" value="1"/>
</dbReference>
<organism evidence="2 3">
    <name type="scientific">Pseudomonas viridiflava ICMP 13104</name>
    <dbReference type="NCBI Taxonomy" id="1198305"/>
    <lineage>
        <taxon>Bacteria</taxon>
        <taxon>Pseudomonadati</taxon>
        <taxon>Pseudomonadota</taxon>
        <taxon>Gammaproteobacteria</taxon>
        <taxon>Pseudomonadales</taxon>
        <taxon>Pseudomonadaceae</taxon>
        <taxon>Pseudomonas</taxon>
    </lineage>
</organism>
<dbReference type="Proteomes" id="UP000053048">
    <property type="component" value="Unassembled WGS sequence"/>
</dbReference>
<dbReference type="PANTHER" id="PTHR41773:SF1">
    <property type="entry name" value="RELA_SPOT DOMAIN-CONTAINING PROTEIN"/>
    <property type="match status" value="1"/>
</dbReference>
<gene>
    <name evidence="2" type="ORF">AO067_20875</name>
</gene>
<dbReference type="InterPro" id="IPR043519">
    <property type="entry name" value="NT_sf"/>
</dbReference>
<evidence type="ECO:0000259" key="1">
    <source>
        <dbReference type="SMART" id="SM00954"/>
    </source>
</evidence>
<dbReference type="Gene3D" id="3.30.460.10">
    <property type="entry name" value="Beta Polymerase, domain 2"/>
    <property type="match status" value="1"/>
</dbReference>
<dbReference type="Pfam" id="PF04607">
    <property type="entry name" value="RelA_SpoT"/>
    <property type="match status" value="1"/>
</dbReference>
<dbReference type="GO" id="GO:0015969">
    <property type="term" value="P:guanosine tetraphosphate metabolic process"/>
    <property type="evidence" value="ECO:0007669"/>
    <property type="project" value="InterPro"/>
</dbReference>
<comment type="caution">
    <text evidence="2">The sequence shown here is derived from an EMBL/GenBank/DDBJ whole genome shotgun (WGS) entry which is preliminary data.</text>
</comment>
<keyword evidence="3" id="KW-1185">Reference proteome</keyword>